<protein>
    <submittedName>
        <fullName evidence="1">Uncharacterized protein</fullName>
    </submittedName>
</protein>
<name>A0ABR4BW50_9HELO</name>
<evidence type="ECO:0000313" key="2">
    <source>
        <dbReference type="Proteomes" id="UP001595075"/>
    </source>
</evidence>
<keyword evidence="2" id="KW-1185">Reference proteome</keyword>
<sequence>MYATLSISIYLLPLDEEGLSCYRFSVCCHFKAWCLNLVRPRRSTIRLTRCRDAFVAATECALTAAARSSPPAKCTPPLQTPKTAASTEKTHSLLCVSTASASKSPAKRSSSHQIADANAWRSSLETYIMERSMSTASFTLRVVFEEYVV</sequence>
<comment type="caution">
    <text evidence="1">The sequence shown here is derived from an EMBL/GenBank/DDBJ whole genome shotgun (WGS) entry which is preliminary data.</text>
</comment>
<organism evidence="1 2">
    <name type="scientific">Oculimacula yallundae</name>
    <dbReference type="NCBI Taxonomy" id="86028"/>
    <lineage>
        <taxon>Eukaryota</taxon>
        <taxon>Fungi</taxon>
        <taxon>Dikarya</taxon>
        <taxon>Ascomycota</taxon>
        <taxon>Pezizomycotina</taxon>
        <taxon>Leotiomycetes</taxon>
        <taxon>Helotiales</taxon>
        <taxon>Ploettnerulaceae</taxon>
        <taxon>Oculimacula</taxon>
    </lineage>
</organism>
<accession>A0ABR4BW50</accession>
<dbReference type="EMBL" id="JAZHXI010000018">
    <property type="protein sequence ID" value="KAL2061577.1"/>
    <property type="molecule type" value="Genomic_DNA"/>
</dbReference>
<reference evidence="1 2" key="1">
    <citation type="journal article" date="2024" name="Commun. Biol.">
        <title>Comparative genomic analysis of thermophilic fungi reveals convergent evolutionary adaptations and gene losses.</title>
        <authorList>
            <person name="Steindorff A.S."/>
            <person name="Aguilar-Pontes M.V."/>
            <person name="Robinson A.J."/>
            <person name="Andreopoulos B."/>
            <person name="LaButti K."/>
            <person name="Kuo A."/>
            <person name="Mondo S."/>
            <person name="Riley R."/>
            <person name="Otillar R."/>
            <person name="Haridas S."/>
            <person name="Lipzen A."/>
            <person name="Grimwood J."/>
            <person name="Schmutz J."/>
            <person name="Clum A."/>
            <person name="Reid I.D."/>
            <person name="Moisan M.C."/>
            <person name="Butler G."/>
            <person name="Nguyen T.T.M."/>
            <person name="Dewar K."/>
            <person name="Conant G."/>
            <person name="Drula E."/>
            <person name="Henrissat B."/>
            <person name="Hansel C."/>
            <person name="Singer S."/>
            <person name="Hutchinson M.I."/>
            <person name="de Vries R.P."/>
            <person name="Natvig D.O."/>
            <person name="Powell A.J."/>
            <person name="Tsang A."/>
            <person name="Grigoriev I.V."/>
        </authorList>
    </citation>
    <scope>NUCLEOTIDE SEQUENCE [LARGE SCALE GENOMIC DNA]</scope>
    <source>
        <strain evidence="1 2">CBS 494.80</strain>
    </source>
</reference>
<proteinExistence type="predicted"/>
<evidence type="ECO:0000313" key="1">
    <source>
        <dbReference type="EMBL" id="KAL2061577.1"/>
    </source>
</evidence>
<gene>
    <name evidence="1" type="ORF">VTL71DRAFT_6954</name>
</gene>
<dbReference type="Proteomes" id="UP001595075">
    <property type="component" value="Unassembled WGS sequence"/>
</dbReference>